<dbReference type="PANTHER" id="PTHR23167">
    <property type="entry name" value="CALPONIN HOMOLOGY DOMAIN-CONTAINING PROTEIN DDB_G0272472-RELATED"/>
    <property type="match status" value="1"/>
</dbReference>
<feature type="compositionally biased region" description="Polar residues" evidence="10">
    <location>
        <begin position="631"/>
        <end position="647"/>
    </location>
</feature>
<reference evidence="15" key="1">
    <citation type="submission" date="2025-08" db="UniProtKB">
        <authorList>
            <consortium name="RefSeq"/>
        </authorList>
    </citation>
    <scope>IDENTIFICATION</scope>
</reference>
<dbReference type="CTD" id="100331822"/>
<keyword evidence="14" id="KW-1185">Reference proteome</keyword>
<evidence type="ECO:0000313" key="15">
    <source>
        <dbReference type="RefSeq" id="XP_030649182.1"/>
    </source>
</evidence>
<evidence type="ECO:0000313" key="14">
    <source>
        <dbReference type="Proteomes" id="UP000504632"/>
    </source>
</evidence>
<evidence type="ECO:0000256" key="7">
    <source>
        <dbReference type="ARBA" id="ARBA00023054"/>
    </source>
</evidence>
<evidence type="ECO:0000256" key="6">
    <source>
        <dbReference type="ARBA" id="ARBA00023038"/>
    </source>
</evidence>
<dbReference type="PROSITE" id="PS51848">
    <property type="entry name" value="BMERB"/>
    <property type="match status" value="1"/>
</dbReference>
<keyword evidence="3 8" id="KW-0479">Metal-binding</keyword>
<dbReference type="InterPro" id="IPR001715">
    <property type="entry name" value="CH_dom"/>
</dbReference>
<evidence type="ECO:0000256" key="8">
    <source>
        <dbReference type="PROSITE-ProRule" id="PRU00125"/>
    </source>
</evidence>
<dbReference type="Proteomes" id="UP000504632">
    <property type="component" value="Chromosome 16"/>
</dbReference>
<dbReference type="GO" id="GO:0046872">
    <property type="term" value="F:metal ion binding"/>
    <property type="evidence" value="ECO:0007669"/>
    <property type="project" value="UniProtKB-KW"/>
</dbReference>
<dbReference type="Pfam" id="PF00307">
    <property type="entry name" value="CH"/>
    <property type="match status" value="1"/>
</dbReference>
<evidence type="ECO:0000256" key="1">
    <source>
        <dbReference type="ARBA" id="ARBA00004177"/>
    </source>
</evidence>
<evidence type="ECO:0000256" key="3">
    <source>
        <dbReference type="ARBA" id="ARBA00022723"/>
    </source>
</evidence>
<feature type="region of interest" description="Disordered" evidence="10">
    <location>
        <begin position="685"/>
        <end position="713"/>
    </location>
</feature>
<feature type="region of interest" description="Disordered" evidence="10">
    <location>
        <begin position="235"/>
        <end position="395"/>
    </location>
</feature>
<dbReference type="InterPro" id="IPR001781">
    <property type="entry name" value="Znf_LIM"/>
</dbReference>
<sequence length="919" mass="100571">MGSLKSLQEWCRLTCKDYPNVEIRNMTTSFRDGLAFCAIIHKHRPDLIDFHSLSKDNVYENNCLAFEVAESQLGIPALLDAEDMLSTEGPDRLGVITYLSQYYSYFTRKSHGPASSLKTPVLSEFTADSQSREPKQHKLLSAERPSVAESENKDGRLSSSCRVCQKRVHLVQRVLVQGKLYHRTCFRCSQCSCMLLPGSYREVSETGSLVCALPCSPSQSGPHGLCRSTRFNEGLEQDPEQEVIPPENGQSNQPNQELSGRTDLGELPHGTEKSEDQTHCPSCNDGGISEEVKTGEKGEGISSQQGGGKTQETGPRPSPSRDLTTPEQPVPPPRRRVDPPQPAPRTRSSRGGGRATNSVSTEFSKPLSPPWMELIQPGPWAKLPPAPAPTPPPRSCSIPTLSEVWLKRWASPFNPFDEDAAEGAEGAKDDGTFRAVLERDESQTQLTMVASQSWCGPTQLTEAAATNGVSVSDLTNVAVSSKANDSNDGKSDTSVHKSVLAKADSTVHLSTDDISLDESSASVALDLAKAESSHCVSGLAEATGVAILADRDESSLAETASSPGVSDLAEAGSVSGVSGLDRPASAGQSDSLGSLCDSLSEASLCSETNLALERSLPLSISEPAISSANHQFKLTDNPSPSNLSANQEEPDSSCFQRPASLLKDNELSSSVGPVLTKRTCKENPFNRKASLTELPKSSPTSAPSNTRAPAPGHGFPLIKRKVQSDQYVAAEELQEELGELENKLVKLELRGVEMEKNLRICHNDKEEDDLLVDWFTLIHEKHMLVRRDAELVYLAKQQNLEERQADVEYELRCLLNKPEREWSTDDNLREKQLMEELVSIIEQRNCIINSMDQDRQREQEEDMLLAAVIQRRDFQKQAERGSGREGGRGRFRPLRVLRMLGHRTGNAKGKNKSSHVKKS</sequence>
<dbReference type="FunFam" id="1.10.418.10:FF:000023">
    <property type="entry name" value="EH domain-binding protein 1 isoform X1"/>
    <property type="match status" value="1"/>
</dbReference>
<dbReference type="SUPFAM" id="SSF47576">
    <property type="entry name" value="Calponin-homology domain, CH-domain"/>
    <property type="match status" value="1"/>
</dbReference>
<evidence type="ECO:0000256" key="2">
    <source>
        <dbReference type="ARBA" id="ARBA00022553"/>
    </source>
</evidence>
<comment type="subcellular location">
    <subcellularLocation>
        <location evidence="1">Endosome</location>
    </subcellularLocation>
</comment>
<feature type="region of interest" description="Disordered" evidence="10">
    <location>
        <begin position="875"/>
        <end position="894"/>
    </location>
</feature>
<feature type="domain" description="LIM zinc-binding" evidence="12">
    <location>
        <begin position="159"/>
        <end position="222"/>
    </location>
</feature>
<dbReference type="GeneID" id="115829266"/>
<feature type="compositionally biased region" description="Basic and acidic residues" evidence="10">
    <location>
        <begin position="875"/>
        <end position="888"/>
    </location>
</feature>
<feature type="compositionally biased region" description="Polar residues" evidence="10">
    <location>
        <begin position="695"/>
        <end position="707"/>
    </location>
</feature>
<evidence type="ECO:0000256" key="9">
    <source>
        <dbReference type="SAM" id="Coils"/>
    </source>
</evidence>
<dbReference type="OrthoDB" id="8062037at2759"/>
<dbReference type="RefSeq" id="XP_030649182.1">
    <property type="nucleotide sequence ID" value="XM_030793322.1"/>
</dbReference>
<feature type="domain" description="Calponin-homology (CH)" evidence="11">
    <location>
        <begin position="1"/>
        <end position="107"/>
    </location>
</feature>
<feature type="compositionally biased region" description="Polar residues" evidence="10">
    <location>
        <begin position="248"/>
        <end position="259"/>
    </location>
</feature>
<keyword evidence="7 9" id="KW-0175">Coiled coil</keyword>
<keyword evidence="6 8" id="KW-0440">LIM domain</keyword>
<dbReference type="InterPro" id="IPR036872">
    <property type="entry name" value="CH_dom_sf"/>
</dbReference>
<dbReference type="Pfam" id="PF00412">
    <property type="entry name" value="LIM"/>
    <property type="match status" value="1"/>
</dbReference>
<feature type="region of interest" description="Disordered" evidence="10">
    <location>
        <begin position="126"/>
        <end position="153"/>
    </location>
</feature>
<dbReference type="InterPro" id="IPR022735">
    <property type="entry name" value="bMERB_dom"/>
</dbReference>
<evidence type="ECO:0000259" key="12">
    <source>
        <dbReference type="PROSITE" id="PS50023"/>
    </source>
</evidence>
<dbReference type="GO" id="GO:0005768">
    <property type="term" value="C:endosome"/>
    <property type="evidence" value="ECO:0007669"/>
    <property type="project" value="UniProtKB-SubCell"/>
</dbReference>
<feature type="coiled-coil region" evidence="9">
    <location>
        <begin position="723"/>
        <end position="757"/>
    </location>
</feature>
<keyword evidence="5 8" id="KW-0862">Zinc</keyword>
<feature type="compositionally biased region" description="Basic residues" evidence="10">
    <location>
        <begin position="909"/>
        <end position="919"/>
    </location>
</feature>
<dbReference type="SMART" id="SM01203">
    <property type="entry name" value="DUF3585"/>
    <property type="match status" value="1"/>
</dbReference>
<dbReference type="PROSITE" id="PS00478">
    <property type="entry name" value="LIM_DOMAIN_1"/>
    <property type="match status" value="1"/>
</dbReference>
<feature type="region of interest" description="Disordered" evidence="10">
    <location>
        <begin position="631"/>
        <end position="655"/>
    </location>
</feature>
<proteinExistence type="predicted"/>
<evidence type="ECO:0000256" key="10">
    <source>
        <dbReference type="SAM" id="MobiDB-lite"/>
    </source>
</evidence>
<dbReference type="Gene3D" id="2.10.110.10">
    <property type="entry name" value="Cysteine Rich Protein"/>
    <property type="match status" value="1"/>
</dbReference>
<dbReference type="PROSITE" id="PS50023">
    <property type="entry name" value="LIM_DOMAIN_2"/>
    <property type="match status" value="1"/>
</dbReference>
<accession>A0A6J2WYE4</accession>
<evidence type="ECO:0000256" key="5">
    <source>
        <dbReference type="ARBA" id="ARBA00022833"/>
    </source>
</evidence>
<dbReference type="Gene3D" id="1.10.418.10">
    <property type="entry name" value="Calponin-like domain"/>
    <property type="match status" value="1"/>
</dbReference>
<dbReference type="SMART" id="SM00132">
    <property type="entry name" value="LIM"/>
    <property type="match status" value="1"/>
</dbReference>
<dbReference type="PROSITE" id="PS50021">
    <property type="entry name" value="CH"/>
    <property type="match status" value="1"/>
</dbReference>
<organism evidence="14 15">
    <name type="scientific">Chanos chanos</name>
    <name type="common">Milkfish</name>
    <name type="synonym">Mugil chanos</name>
    <dbReference type="NCBI Taxonomy" id="29144"/>
    <lineage>
        <taxon>Eukaryota</taxon>
        <taxon>Metazoa</taxon>
        <taxon>Chordata</taxon>
        <taxon>Craniata</taxon>
        <taxon>Vertebrata</taxon>
        <taxon>Euteleostomi</taxon>
        <taxon>Actinopterygii</taxon>
        <taxon>Neopterygii</taxon>
        <taxon>Teleostei</taxon>
        <taxon>Ostariophysi</taxon>
        <taxon>Gonorynchiformes</taxon>
        <taxon>Chanidae</taxon>
        <taxon>Chanos</taxon>
    </lineage>
</organism>
<keyword evidence="2" id="KW-0597">Phosphoprotein</keyword>
<dbReference type="SMART" id="SM00033">
    <property type="entry name" value="CH"/>
    <property type="match status" value="1"/>
</dbReference>
<feature type="domain" description="BMERB" evidence="13">
    <location>
        <begin position="720"/>
        <end position="867"/>
    </location>
</feature>
<dbReference type="Pfam" id="PF12130">
    <property type="entry name" value="bMERB_dom"/>
    <property type="match status" value="1"/>
</dbReference>
<dbReference type="PANTHER" id="PTHR23167:SF89">
    <property type="entry name" value="MICAL-LIKE PROTEIN 1"/>
    <property type="match status" value="1"/>
</dbReference>
<feature type="compositionally biased region" description="Basic and acidic residues" evidence="10">
    <location>
        <begin position="263"/>
        <end position="278"/>
    </location>
</feature>
<feature type="region of interest" description="Disordered" evidence="10">
    <location>
        <begin position="899"/>
        <end position="919"/>
    </location>
</feature>
<evidence type="ECO:0000259" key="13">
    <source>
        <dbReference type="PROSITE" id="PS51848"/>
    </source>
</evidence>
<feature type="compositionally biased region" description="Pro residues" evidence="10">
    <location>
        <begin position="382"/>
        <end position="394"/>
    </location>
</feature>
<protein>
    <submittedName>
        <fullName evidence="15">MICAL-like protein 1</fullName>
    </submittedName>
</protein>
<dbReference type="SUPFAM" id="SSF57716">
    <property type="entry name" value="Glucocorticoid receptor-like (DNA-binding domain)"/>
    <property type="match status" value="1"/>
</dbReference>
<feature type="compositionally biased region" description="Basic and acidic residues" evidence="10">
    <location>
        <begin position="290"/>
        <end position="299"/>
    </location>
</feature>
<evidence type="ECO:0000259" key="11">
    <source>
        <dbReference type="PROSITE" id="PS50021"/>
    </source>
</evidence>
<dbReference type="AlphaFoldDB" id="A0A6J2WYE4"/>
<dbReference type="InterPro" id="IPR050540">
    <property type="entry name" value="F-actin_Monoox_Mical"/>
</dbReference>
<keyword evidence="4" id="KW-0967">Endosome</keyword>
<gene>
    <name evidence="15" type="primary">micall1b.2</name>
</gene>
<dbReference type="InParanoid" id="A0A6J2WYE4"/>
<name>A0A6J2WYE4_CHACN</name>
<evidence type="ECO:0000256" key="4">
    <source>
        <dbReference type="ARBA" id="ARBA00022753"/>
    </source>
</evidence>